<evidence type="ECO:0000256" key="2">
    <source>
        <dbReference type="ARBA" id="ARBA00001947"/>
    </source>
</evidence>
<dbReference type="InterPro" id="IPR016305">
    <property type="entry name" value="Mannose-6-P_Isomerase"/>
</dbReference>
<organism evidence="10 11">
    <name type="scientific">Brachybacterium fresconis</name>
    <dbReference type="NCBI Taxonomy" id="173363"/>
    <lineage>
        <taxon>Bacteria</taxon>
        <taxon>Bacillati</taxon>
        <taxon>Actinomycetota</taxon>
        <taxon>Actinomycetes</taxon>
        <taxon>Micrococcales</taxon>
        <taxon>Dermabacteraceae</taxon>
        <taxon>Brachybacterium</taxon>
    </lineage>
</organism>
<dbReference type="InterPro" id="IPR018050">
    <property type="entry name" value="Pmannose_isomerase-type1_CS"/>
</dbReference>
<dbReference type="NCBIfam" id="TIGR00218">
    <property type="entry name" value="manA"/>
    <property type="match status" value="1"/>
</dbReference>
<sequence length="426" mass="44488">MSMLALDGHLQHYSWGSTTALPQFLGRESDGRAWAEVWFGAHPLAPATAPGGRRLDDVIAADPARMLGADVGRAFGDRLPYLLKVIAPERPLSLQVHPTREHAAESFAAENAAGLALDSPLRTYRDANHKPEMLIALTRFTALCGFRTPRRAAVILEGLGTDLTDRLHRLLVDNPTAHGMRAAFRTLVSTSMRPTAQAVGEVVEACRARTRAGTSPSPRIDRFVSLLAEDHPGDPGVVAALLLNPVTLDAGEAMYVPAGALHAYIHGMGLEVMAASDNVLRAGLTPKKVDADEVLQCVSVTAAPPLRVAPERQSATSIAYYAPVDDFELALTELPGTAESGESMASGAPEATGASGATGAPEGSGDEPVRIPGSGPRIVLGLEGEMTLSTGSGTHALAAGQAVFVPAAEGTLRAHGHGRFAQASVP</sequence>
<reference evidence="10 11" key="1">
    <citation type="submission" date="2021-03" db="EMBL/GenBank/DDBJ databases">
        <title>Sequencing the genomes of 1000 actinobacteria strains.</title>
        <authorList>
            <person name="Klenk H.-P."/>
        </authorList>
    </citation>
    <scope>NUCLEOTIDE SEQUENCE [LARGE SCALE GENOMIC DNA]</scope>
    <source>
        <strain evidence="10 11">DSM 14564</strain>
    </source>
</reference>
<comment type="cofactor">
    <cofactor evidence="2">
        <name>Zn(2+)</name>
        <dbReference type="ChEBI" id="CHEBI:29105"/>
    </cofactor>
</comment>
<keyword evidence="6" id="KW-0862">Zinc</keyword>
<gene>
    <name evidence="10" type="ORF">JOF44_002801</name>
</gene>
<evidence type="ECO:0000256" key="8">
    <source>
        <dbReference type="SAM" id="MobiDB-lite"/>
    </source>
</evidence>
<dbReference type="PIRSF" id="PIRSF001480">
    <property type="entry name" value="Mannose-6-phosphate_isomerase"/>
    <property type="match status" value="1"/>
</dbReference>
<dbReference type="InterPro" id="IPR011051">
    <property type="entry name" value="RmlC_Cupin_sf"/>
</dbReference>
<feature type="region of interest" description="Disordered" evidence="8">
    <location>
        <begin position="338"/>
        <end position="372"/>
    </location>
</feature>
<evidence type="ECO:0000313" key="11">
    <source>
        <dbReference type="Proteomes" id="UP000698222"/>
    </source>
</evidence>
<comment type="caution">
    <text evidence="10">The sequence shown here is derived from an EMBL/GenBank/DDBJ whole genome shotgun (WGS) entry which is preliminary data.</text>
</comment>
<evidence type="ECO:0000259" key="9">
    <source>
        <dbReference type="Pfam" id="PF20511"/>
    </source>
</evidence>
<dbReference type="Gene3D" id="2.60.120.10">
    <property type="entry name" value="Jelly Rolls"/>
    <property type="match status" value="2"/>
</dbReference>
<dbReference type="PANTHER" id="PTHR10309">
    <property type="entry name" value="MANNOSE-6-PHOSPHATE ISOMERASE"/>
    <property type="match status" value="1"/>
</dbReference>
<dbReference type="Proteomes" id="UP000698222">
    <property type="component" value="Unassembled WGS sequence"/>
</dbReference>
<dbReference type="SUPFAM" id="SSF51182">
    <property type="entry name" value="RmlC-like cupins"/>
    <property type="match status" value="1"/>
</dbReference>
<feature type="domain" description="Phosphomannose isomerase type I catalytic" evidence="9">
    <location>
        <begin position="4"/>
        <end position="147"/>
    </location>
</feature>
<dbReference type="EMBL" id="JAGIOC010000001">
    <property type="protein sequence ID" value="MBP2409898.1"/>
    <property type="molecule type" value="Genomic_DNA"/>
</dbReference>
<dbReference type="InterPro" id="IPR046457">
    <property type="entry name" value="PMI_typeI_cat"/>
</dbReference>
<evidence type="ECO:0000256" key="5">
    <source>
        <dbReference type="ARBA" id="ARBA00022723"/>
    </source>
</evidence>
<evidence type="ECO:0000313" key="10">
    <source>
        <dbReference type="EMBL" id="MBP2409898.1"/>
    </source>
</evidence>
<name>A0ABS4YMA1_9MICO</name>
<dbReference type="Pfam" id="PF20511">
    <property type="entry name" value="PMI_typeI_cat"/>
    <property type="match status" value="1"/>
</dbReference>
<dbReference type="PROSITE" id="PS00966">
    <property type="entry name" value="PMI_I_2"/>
    <property type="match status" value="1"/>
</dbReference>
<dbReference type="PANTHER" id="PTHR10309:SF0">
    <property type="entry name" value="MANNOSE-6-PHOSPHATE ISOMERASE"/>
    <property type="match status" value="1"/>
</dbReference>
<dbReference type="GO" id="GO:0004476">
    <property type="term" value="F:mannose-6-phosphate isomerase activity"/>
    <property type="evidence" value="ECO:0007669"/>
    <property type="project" value="UniProtKB-EC"/>
</dbReference>
<dbReference type="Gene3D" id="1.10.441.10">
    <property type="entry name" value="Phosphomannose Isomerase, domain 2"/>
    <property type="match status" value="1"/>
</dbReference>
<comment type="similarity">
    <text evidence="3">Belongs to the mannose-6-phosphate isomerase type 1 family.</text>
</comment>
<keyword evidence="5" id="KW-0479">Metal-binding</keyword>
<evidence type="ECO:0000256" key="6">
    <source>
        <dbReference type="ARBA" id="ARBA00022833"/>
    </source>
</evidence>
<keyword evidence="7 10" id="KW-0413">Isomerase</keyword>
<evidence type="ECO:0000256" key="1">
    <source>
        <dbReference type="ARBA" id="ARBA00000757"/>
    </source>
</evidence>
<protein>
    <recommendedName>
        <fullName evidence="4">mannose-6-phosphate isomerase</fullName>
        <ecNumber evidence="4">5.3.1.8</ecNumber>
    </recommendedName>
</protein>
<evidence type="ECO:0000256" key="3">
    <source>
        <dbReference type="ARBA" id="ARBA00010772"/>
    </source>
</evidence>
<dbReference type="PRINTS" id="PR00714">
    <property type="entry name" value="MAN6PISMRASE"/>
</dbReference>
<evidence type="ECO:0000256" key="7">
    <source>
        <dbReference type="ARBA" id="ARBA00023235"/>
    </source>
</evidence>
<dbReference type="CDD" id="cd07011">
    <property type="entry name" value="cupin_PMI_type_I_N"/>
    <property type="match status" value="1"/>
</dbReference>
<evidence type="ECO:0000256" key="4">
    <source>
        <dbReference type="ARBA" id="ARBA00011956"/>
    </source>
</evidence>
<keyword evidence="11" id="KW-1185">Reference proteome</keyword>
<dbReference type="PROSITE" id="PS00965">
    <property type="entry name" value="PMI_I_1"/>
    <property type="match status" value="1"/>
</dbReference>
<accession>A0ABS4YMA1</accession>
<dbReference type="InterPro" id="IPR014710">
    <property type="entry name" value="RmlC-like_jellyroll"/>
</dbReference>
<comment type="catalytic activity">
    <reaction evidence="1">
        <text>D-mannose 6-phosphate = D-fructose 6-phosphate</text>
        <dbReference type="Rhea" id="RHEA:12356"/>
        <dbReference type="ChEBI" id="CHEBI:58735"/>
        <dbReference type="ChEBI" id="CHEBI:61527"/>
        <dbReference type="EC" id="5.3.1.8"/>
    </reaction>
</comment>
<proteinExistence type="inferred from homology"/>
<dbReference type="EC" id="5.3.1.8" evidence="4"/>
<dbReference type="InterPro" id="IPR001250">
    <property type="entry name" value="Man6P_Isoase-1"/>
</dbReference>